<name>A0A508WS37_9HYPH</name>
<dbReference type="EMBL" id="CABFNB010000043">
    <property type="protein sequence ID" value="VTZ60206.1"/>
    <property type="molecule type" value="Genomic_DNA"/>
</dbReference>
<reference evidence="2" key="1">
    <citation type="submission" date="2019-06" db="EMBL/GenBank/DDBJ databases">
        <authorList>
            <person name="Le Quere A."/>
            <person name="Colella S."/>
        </authorList>
    </citation>
    <scope>NUCLEOTIDE SEQUENCE</scope>
    <source>
        <strain evidence="2">EmedicaeMD41</strain>
    </source>
</reference>
<gene>
    <name evidence="2" type="ORF">EMEDMD4_1370005</name>
</gene>
<evidence type="ECO:0000313" key="2">
    <source>
        <dbReference type="EMBL" id="VTZ60206.1"/>
    </source>
</evidence>
<evidence type="ECO:0000256" key="1">
    <source>
        <dbReference type="SAM" id="MobiDB-lite"/>
    </source>
</evidence>
<dbReference type="Proteomes" id="UP000507954">
    <property type="component" value="Unassembled WGS sequence"/>
</dbReference>
<feature type="region of interest" description="Disordered" evidence="1">
    <location>
        <begin position="118"/>
        <end position="146"/>
    </location>
</feature>
<proteinExistence type="predicted"/>
<dbReference type="AlphaFoldDB" id="A0A508WS37"/>
<sequence length="232" mass="25746">MDQSLFAAPHGFSQRITSFIACACQGIHQMPFFHLIVLIANAHLYLGLAKLSYSACRLAGQPNLAIRTPFSIPHSQPKNPVTFYNRANQMPSTCSTGLLYWNHAERFTCSLSLRPASRDLSGDARSGNTNQPRTPDGHPEGHPNNIHAFNDKLPSYLQPLHHIRSARPSMASSGLGSDVSGNLSITFNTWKLPDISSLHNFCRTGIRLIKTMQTYFSPRIITASSTPIEWWS</sequence>
<organism evidence="2">
    <name type="scientific">Sinorhizobium medicae</name>
    <dbReference type="NCBI Taxonomy" id="110321"/>
    <lineage>
        <taxon>Bacteria</taxon>
        <taxon>Pseudomonadati</taxon>
        <taxon>Pseudomonadota</taxon>
        <taxon>Alphaproteobacteria</taxon>
        <taxon>Hyphomicrobiales</taxon>
        <taxon>Rhizobiaceae</taxon>
        <taxon>Sinorhizobium/Ensifer group</taxon>
        <taxon>Sinorhizobium</taxon>
    </lineage>
</organism>
<protein>
    <submittedName>
        <fullName evidence="2">Uncharacterized protein</fullName>
    </submittedName>
</protein>
<accession>A0A508WS37</accession>